<dbReference type="OrthoDB" id="7440770at2"/>
<gene>
    <name evidence="1" type="ORF">AVM11_17710</name>
</gene>
<protein>
    <submittedName>
        <fullName evidence="1">Uncharacterized protein</fullName>
    </submittedName>
</protein>
<sequence>MQKLWPHLDAIVRRAEEELAAFETCLDEAGADLTDIRTRRVGLAAADTWPDLDLPCLAPEIDVLGDGLRRETRTMHWSACEGLESEYEGLVAYQATLSRLRRLFVGRRSTGVIDQLAASAVRNLPDPCGTLRALGRHDDIRLEAGLRLRWSEGRVQSDGDGFQGLSWSGRVLSFPGTTPPETALTAMVGRPVTDMCRHPLLAEEMTVARAWNEAVDGAATGILKVEIASVDRLFSAARATVDPQPFKVDEALADHDN</sequence>
<name>A0A175Y3M7_9SPHN</name>
<keyword evidence="2" id="KW-1185">Reference proteome</keyword>
<dbReference type="RefSeq" id="WP_062126830.1">
    <property type="nucleotide sequence ID" value="NZ_CP017578.1"/>
</dbReference>
<reference evidence="1" key="1">
    <citation type="submission" date="2016-03" db="EMBL/GenBank/DDBJ databases">
        <title>Sphingomonas melonis TY, whole genome shotgun sequencing.</title>
        <authorList>
            <person name="Wang H."/>
            <person name="Zhu P."/>
        </authorList>
    </citation>
    <scope>NUCLEOTIDE SEQUENCE [LARGE SCALE GENOMIC DNA]</scope>
    <source>
        <strain evidence="1">TY</strain>
    </source>
</reference>
<dbReference type="EMBL" id="LQCK02000019">
    <property type="protein sequence ID" value="KZB95059.1"/>
    <property type="molecule type" value="Genomic_DNA"/>
</dbReference>
<dbReference type="KEGG" id="smy:BJP26_14945"/>
<accession>A0A175Y3M7</accession>
<proteinExistence type="predicted"/>
<dbReference type="AlphaFoldDB" id="A0A175Y3M7"/>
<organism evidence="1 2">
    <name type="scientific">Sphingomonas melonis TY</name>
    <dbReference type="NCBI Taxonomy" id="621456"/>
    <lineage>
        <taxon>Bacteria</taxon>
        <taxon>Pseudomonadati</taxon>
        <taxon>Pseudomonadota</taxon>
        <taxon>Alphaproteobacteria</taxon>
        <taxon>Sphingomonadales</taxon>
        <taxon>Sphingomonadaceae</taxon>
        <taxon>Sphingomonas</taxon>
    </lineage>
</organism>
<evidence type="ECO:0000313" key="2">
    <source>
        <dbReference type="Proteomes" id="UP000078460"/>
    </source>
</evidence>
<comment type="caution">
    <text evidence="1">The sequence shown here is derived from an EMBL/GenBank/DDBJ whole genome shotgun (WGS) entry which is preliminary data.</text>
</comment>
<dbReference type="STRING" id="621456.BJP26_14945"/>
<evidence type="ECO:0000313" key="1">
    <source>
        <dbReference type="EMBL" id="KZB95059.1"/>
    </source>
</evidence>
<dbReference type="Proteomes" id="UP000078460">
    <property type="component" value="Unassembled WGS sequence"/>
</dbReference>